<name>A0ABT2YTJ3_9GAMM</name>
<organism evidence="3 4">
    <name type="scientific">Marinomonas sargassi</name>
    <dbReference type="NCBI Taxonomy" id="2984494"/>
    <lineage>
        <taxon>Bacteria</taxon>
        <taxon>Pseudomonadati</taxon>
        <taxon>Pseudomonadota</taxon>
        <taxon>Gammaproteobacteria</taxon>
        <taxon>Oceanospirillales</taxon>
        <taxon>Oceanospirillaceae</taxon>
        <taxon>Marinomonas</taxon>
    </lineage>
</organism>
<evidence type="ECO:0000313" key="3">
    <source>
        <dbReference type="EMBL" id="MCV2403212.1"/>
    </source>
</evidence>
<dbReference type="PANTHER" id="PTHR43546">
    <property type="entry name" value="UPF0173 METAL-DEPENDENT HYDROLASE MJ1163-RELATED"/>
    <property type="match status" value="1"/>
</dbReference>
<dbReference type="Proteomes" id="UP001209713">
    <property type="component" value="Unassembled WGS sequence"/>
</dbReference>
<comment type="caution">
    <text evidence="3">The sequence shown here is derived from an EMBL/GenBank/DDBJ whole genome shotgun (WGS) entry which is preliminary data.</text>
</comment>
<evidence type="ECO:0000313" key="4">
    <source>
        <dbReference type="Proteomes" id="UP001209713"/>
    </source>
</evidence>
<evidence type="ECO:0000256" key="1">
    <source>
        <dbReference type="ARBA" id="ARBA00022801"/>
    </source>
</evidence>
<gene>
    <name evidence="3" type="ORF">OFY17_10010</name>
</gene>
<keyword evidence="1" id="KW-0378">Hydrolase</keyword>
<dbReference type="InterPro" id="IPR050114">
    <property type="entry name" value="UPF0173_UPF0282_UlaG_hydrolase"/>
</dbReference>
<dbReference type="PANTHER" id="PTHR43546:SF9">
    <property type="entry name" value="L-ASCORBATE-6-PHOSPHATE LACTONASE ULAG-RELATED"/>
    <property type="match status" value="1"/>
</dbReference>
<evidence type="ECO:0000259" key="2">
    <source>
        <dbReference type="Pfam" id="PF12706"/>
    </source>
</evidence>
<dbReference type="InterPro" id="IPR036866">
    <property type="entry name" value="RibonucZ/Hydroxyglut_hydro"/>
</dbReference>
<accession>A0ABT2YTJ3</accession>
<keyword evidence="4" id="KW-1185">Reference proteome</keyword>
<dbReference type="InterPro" id="IPR001279">
    <property type="entry name" value="Metallo-B-lactamas"/>
</dbReference>
<sequence>MKQLHKSIFLLAVSVYSTLSLSQQLDIKWLGGPTLLIEFGTIQLLTDPMLGQGDKAFKMADPNENFDLSKGPTIKDHARIGALPDFNQGNIDVVLIGHTHEDHFDQVAQKELSKTLPLISPESDATLIKGLGFSNHIPLTWGKSWDVSEGDYHIKITAIPAYHTENHALEEVIGHGNGYWLEFTHQDWKRSVYWMGDSFLTPELLSLLTKYDNPDLFIPHVGRVGTTGPLGQLSMGADDVIDAIKYLKPKRTLPSHHSTYALYLEPISVLIDKAQVHNVAVDVIAEGSWVSYR</sequence>
<dbReference type="SUPFAM" id="SSF56281">
    <property type="entry name" value="Metallo-hydrolase/oxidoreductase"/>
    <property type="match status" value="1"/>
</dbReference>
<dbReference type="Pfam" id="PF12706">
    <property type="entry name" value="Lactamase_B_2"/>
    <property type="match status" value="1"/>
</dbReference>
<reference evidence="3 4" key="1">
    <citation type="submission" date="2022-10" db="EMBL/GenBank/DDBJ databases">
        <title>Marinomonas transparenta sp. nov. and Marinomonas sargassi sp. nov., isolated from marine alga (Sargassum natans (L.) Gaillon).</title>
        <authorList>
            <person name="Wang Y."/>
        </authorList>
    </citation>
    <scope>NUCLEOTIDE SEQUENCE [LARGE SCALE GENOMIC DNA]</scope>
    <source>
        <strain evidence="3 4">C2222</strain>
    </source>
</reference>
<dbReference type="EMBL" id="JAOVZB010000004">
    <property type="protein sequence ID" value="MCV2403212.1"/>
    <property type="molecule type" value="Genomic_DNA"/>
</dbReference>
<protein>
    <submittedName>
        <fullName evidence="3">MBL fold metallo-hydrolase</fullName>
    </submittedName>
</protein>
<dbReference type="Gene3D" id="3.60.15.10">
    <property type="entry name" value="Ribonuclease Z/Hydroxyacylglutathione hydrolase-like"/>
    <property type="match status" value="1"/>
</dbReference>
<proteinExistence type="predicted"/>
<dbReference type="RefSeq" id="WP_263530592.1">
    <property type="nucleotide sequence ID" value="NZ_JAOVZB010000004.1"/>
</dbReference>
<feature type="domain" description="Metallo-beta-lactamase" evidence="2">
    <location>
        <begin position="90"/>
        <end position="257"/>
    </location>
</feature>